<dbReference type="Gene3D" id="3.30.420.10">
    <property type="entry name" value="Ribonuclease H-like superfamily/Ribonuclease H"/>
    <property type="match status" value="1"/>
</dbReference>
<dbReference type="Pfam" id="PF13456">
    <property type="entry name" value="RVT_3"/>
    <property type="match status" value="1"/>
</dbReference>
<dbReference type="GO" id="GO:0008270">
    <property type="term" value="F:zinc ion binding"/>
    <property type="evidence" value="ECO:0007669"/>
    <property type="project" value="UniProtKB-KW"/>
</dbReference>
<dbReference type="PANTHER" id="PTHR31286">
    <property type="entry name" value="GLYCINE-RICH CELL WALL STRUCTURAL PROTEIN 1.8-LIKE"/>
    <property type="match status" value="1"/>
</dbReference>
<keyword evidence="1" id="KW-0863">Zinc-finger</keyword>
<feature type="domain" description="CCHC-type" evidence="3">
    <location>
        <begin position="1002"/>
        <end position="1015"/>
    </location>
</feature>
<dbReference type="InterPro" id="IPR005135">
    <property type="entry name" value="Endo/exonuclease/phosphatase"/>
</dbReference>
<dbReference type="Proteomes" id="UP001054252">
    <property type="component" value="Unassembled WGS sequence"/>
</dbReference>
<feature type="compositionally biased region" description="Polar residues" evidence="2">
    <location>
        <begin position="1428"/>
        <end position="1448"/>
    </location>
</feature>
<dbReference type="InterPro" id="IPR012337">
    <property type="entry name" value="RNaseH-like_sf"/>
</dbReference>
<protein>
    <recommendedName>
        <fullName evidence="3">CCHC-type domain-containing protein</fullName>
    </recommendedName>
</protein>
<evidence type="ECO:0000259" key="3">
    <source>
        <dbReference type="PROSITE" id="PS50158"/>
    </source>
</evidence>
<feature type="compositionally biased region" description="Polar residues" evidence="2">
    <location>
        <begin position="1358"/>
        <end position="1371"/>
    </location>
</feature>
<evidence type="ECO:0000313" key="4">
    <source>
        <dbReference type="EMBL" id="GKU90905.1"/>
    </source>
</evidence>
<feature type="region of interest" description="Disordered" evidence="2">
    <location>
        <begin position="1285"/>
        <end position="1309"/>
    </location>
</feature>
<dbReference type="Pfam" id="PF13966">
    <property type="entry name" value="zf-RVT"/>
    <property type="match status" value="1"/>
</dbReference>
<dbReference type="InterPro" id="IPR044730">
    <property type="entry name" value="RNase_H-like_dom_plant"/>
</dbReference>
<feature type="compositionally biased region" description="Polar residues" evidence="2">
    <location>
        <begin position="1199"/>
        <end position="1219"/>
    </location>
</feature>
<accession>A0AAV5HVY7</accession>
<feature type="compositionally biased region" description="Basic residues" evidence="2">
    <location>
        <begin position="1372"/>
        <end position="1382"/>
    </location>
</feature>
<gene>
    <name evidence="4" type="ORF">SLEP1_g4849</name>
</gene>
<feature type="region of interest" description="Disordered" evidence="2">
    <location>
        <begin position="1327"/>
        <end position="1399"/>
    </location>
</feature>
<dbReference type="SUPFAM" id="SSF53098">
    <property type="entry name" value="Ribonuclease H-like"/>
    <property type="match status" value="1"/>
</dbReference>
<feature type="compositionally biased region" description="Basic and acidic residues" evidence="2">
    <location>
        <begin position="1117"/>
        <end position="1128"/>
    </location>
</feature>
<proteinExistence type="predicted"/>
<feature type="region of interest" description="Disordered" evidence="2">
    <location>
        <begin position="1020"/>
        <end position="1219"/>
    </location>
</feature>
<organism evidence="4 5">
    <name type="scientific">Rubroshorea leprosula</name>
    <dbReference type="NCBI Taxonomy" id="152421"/>
    <lineage>
        <taxon>Eukaryota</taxon>
        <taxon>Viridiplantae</taxon>
        <taxon>Streptophyta</taxon>
        <taxon>Embryophyta</taxon>
        <taxon>Tracheophyta</taxon>
        <taxon>Spermatophyta</taxon>
        <taxon>Magnoliopsida</taxon>
        <taxon>eudicotyledons</taxon>
        <taxon>Gunneridae</taxon>
        <taxon>Pentapetalae</taxon>
        <taxon>rosids</taxon>
        <taxon>malvids</taxon>
        <taxon>Malvales</taxon>
        <taxon>Dipterocarpaceae</taxon>
        <taxon>Rubroshorea</taxon>
    </lineage>
</organism>
<keyword evidence="1" id="KW-0862">Zinc</keyword>
<reference evidence="4 5" key="1">
    <citation type="journal article" date="2021" name="Commun. Biol.">
        <title>The genome of Shorea leprosula (Dipterocarpaceae) highlights the ecological relevance of drought in aseasonal tropical rainforests.</title>
        <authorList>
            <person name="Ng K.K.S."/>
            <person name="Kobayashi M.J."/>
            <person name="Fawcett J.A."/>
            <person name="Hatakeyama M."/>
            <person name="Paape T."/>
            <person name="Ng C.H."/>
            <person name="Ang C.C."/>
            <person name="Tnah L.H."/>
            <person name="Lee C.T."/>
            <person name="Nishiyama T."/>
            <person name="Sese J."/>
            <person name="O'Brien M.J."/>
            <person name="Copetti D."/>
            <person name="Mohd Noor M.I."/>
            <person name="Ong R.C."/>
            <person name="Putra M."/>
            <person name="Sireger I.Z."/>
            <person name="Indrioko S."/>
            <person name="Kosugi Y."/>
            <person name="Izuno A."/>
            <person name="Isagi Y."/>
            <person name="Lee S.L."/>
            <person name="Shimizu K.K."/>
        </authorList>
    </citation>
    <scope>NUCLEOTIDE SEQUENCE [LARGE SCALE GENOMIC DNA]</scope>
    <source>
        <strain evidence="4">214</strain>
    </source>
</reference>
<dbReference type="InterPro" id="IPR026960">
    <property type="entry name" value="RVT-Znf"/>
</dbReference>
<dbReference type="InterPro" id="IPR025558">
    <property type="entry name" value="DUF4283"/>
</dbReference>
<dbReference type="InterPro" id="IPR001878">
    <property type="entry name" value="Znf_CCHC"/>
</dbReference>
<dbReference type="InterPro" id="IPR002156">
    <property type="entry name" value="RNaseH_domain"/>
</dbReference>
<dbReference type="CDD" id="cd06222">
    <property type="entry name" value="RNase_H_like"/>
    <property type="match status" value="1"/>
</dbReference>
<dbReference type="InterPro" id="IPR036397">
    <property type="entry name" value="RNaseH_sf"/>
</dbReference>
<dbReference type="Pfam" id="PF14111">
    <property type="entry name" value="DUF4283"/>
    <property type="match status" value="1"/>
</dbReference>
<sequence>MYRNPGILLLSTNMQPKEVTTSGSSAQEQDLLARSVKKIKDGNSGPSILLIGNYTEAQMTEASAQMIPENHPSNQDKGNILRSSSSTDLASDIQMFDGGQPSYKEKLTGMTDPVALTFSTIPDYMDEESDIDDDPDDDTPIVLLSKAEKQRIRSPWINALIIKAFCKKTLGYNYLFPRIRAQWNPTGHWDFIDLGLDFFLVIVSKYNIGSRPGTLPAHGSPILRYIRKGNPLFLQGIKWIPADGSDILFWFDCWAFDYPLVSKFYGPLLSNDVNLTLADVFPQGKLNLDIISQPLDKDTLETIKATPFSFSRHGGDSFAWKGSSNGQFSSTVAYKIAKNISLSCKGNWQWIWKLHALPKIQNFIWLLCHQRLKTFEYLHCIGILDNSLCPLCSNTYESCSHLMSSCPQVLPIWNYFFKDDFQLPQNDTSFFDWIQRNCTKKSYSPTIPAPWGSLFCFVLWTIWIHRNKKVYCDQDFDPHVIFRFIRERIFEFLSVLPSPKFGSHSSTQKLVKWDKPPAGSFKLNTDGSVINNPGPATSGGLIRDHRGRWIRGFSRKIGIASSLAAEIWGIRDGLLLAKQLDIQSLIVEVDSFIAFQLLSIGTDHHHPLCSLISDCRALVVDLLHVHLQHVYREGNMCADRLAAMAHSQQEDFVILEGCPSTLFMYLYADMLGSMRSPMYRNPGILLLSTNMQPKEVTTSGSSAQEQDLLARSVKKIKDGNSGPSILLIGNYTEAQMTEASAQMIPENHPSNQDKGNILRSSSSTDLASDIQMFDGGQPSYKEKLTGMTDPVALTFSTIPDYMDEESDIDDDPDDDTPIVLLSKAEKQRIRSPWINALIIKAFCKKTLGYNYLFPRIRAQWNPTGHWDFIDLGLDFFLVRFQDEADLHKVIFGGPWFVGPYFLTMRRWEPNFVPSEALQSFTTTAVWAQLPNLSADYYDPSTLKKIGNKVGNLLRVDAHTEHHTRGQYARICVQVDLSKLVVKQVCIGRHRQKVLYEGVNALCFNCGRIGHRNIHCTHSPTPVQSSNLSPPLIAKPSNVGITTATNQDPQGTETEQAQDINSPTNQSHKGKATTIPQDQAQSSQGDYGPWLLVERRRPRRRQAAFTEQSEKGTAGIRHQKDSRKPEVPTRKLGSKIHQSQDTNGTTASSLIMGQKSNAFSSTAPPSQHQHNGKPSSSNTKPQVRDNQNPLKTQMKMAPWNNGSRPNNLPTGPSKSVPFNLSANPSPKAILDNRVMESPPSIVDGFSLHSSPPTDSLIPSPFSSTDPNPILPLIPTSIEGPSEPLILDPGLQPPDNPKGQCEEPPDIRGNQPIATSRFLQIQFGEQVQSLSSMENPAHPPQKDEHPQLTPSFPYEEQRNSKGNGSSLRIGSNPQRRRHYHRRVRGPYQTTSVREQTEPSALSVHAIQGDRDINLSSQLPAGQNDGLPQQGFHNSNPTIPPSHSSNGNENANGRHVMDLKSTHSPSIMLIMETKLAGDRASNIASSLFPCYHVIDADGLAGGIWLLWDDTRVSIDIIATNPQAIHAIIKVSNHPIFSEFNWFFSGVYGRPQQEIRSYLWQELSSLVSHFTGPWVIAGDFNDVLSQSEKFGGGPINQKRVQAYSSCMNSCNMMDMGFVGGRFTWTNMQSNGNIIRERLDRFWCNPEWKICFPEATVYHLPRVHSDHNPVLLNLDPGHPSIGKRPFRMEKFWVDHPEFQCLVRNTWNFADATTVQCVSSTMQKAKVWSHVTFGNLFKRKKRILARLDGIHRFLSSQHSNFLTTLEKNLTNEYLDILKLEEDLWFMKARTNWLVDGDKNSRFFHVTALKHRSQNKIHALKDSTGNWLWNLEDIKVLCRDYFKDLFTSSLCYSFSDSYQVADLSGNPSNPPLADLANLPSEQEIWNALHCIKPFKAPGPDGVHPFFYQKFWDIVKAKICPEIIQAFATGTIPMGWNECLLALIPKNQAFYGQLSLPMPS</sequence>
<keyword evidence="1" id="KW-0479">Metal-binding</keyword>
<feature type="compositionally biased region" description="Polar residues" evidence="2">
    <location>
        <begin position="1038"/>
        <end position="1066"/>
    </location>
</feature>
<dbReference type="GO" id="GO:0004523">
    <property type="term" value="F:RNA-DNA hybrid ribonuclease activity"/>
    <property type="evidence" value="ECO:0007669"/>
    <property type="project" value="InterPro"/>
</dbReference>
<name>A0AAV5HVY7_9ROSI</name>
<feature type="compositionally biased region" description="Polar residues" evidence="2">
    <location>
        <begin position="1135"/>
        <end position="1190"/>
    </location>
</feature>
<feature type="compositionally biased region" description="Polar residues" evidence="2">
    <location>
        <begin position="1385"/>
        <end position="1397"/>
    </location>
</feature>
<evidence type="ECO:0000256" key="1">
    <source>
        <dbReference type="PROSITE-ProRule" id="PRU00047"/>
    </source>
</evidence>
<dbReference type="PROSITE" id="PS50158">
    <property type="entry name" value="ZF_CCHC"/>
    <property type="match status" value="1"/>
</dbReference>
<feature type="compositionally biased region" description="Polar residues" evidence="2">
    <location>
        <begin position="1073"/>
        <end position="1084"/>
    </location>
</feature>
<comment type="caution">
    <text evidence="4">The sequence shown here is derived from an EMBL/GenBank/DDBJ whole genome shotgun (WGS) entry which is preliminary data.</text>
</comment>
<dbReference type="InterPro" id="IPR040256">
    <property type="entry name" value="At4g02000-like"/>
</dbReference>
<dbReference type="PANTHER" id="PTHR31286:SF99">
    <property type="entry name" value="DUF4283 DOMAIN-CONTAINING PROTEIN"/>
    <property type="match status" value="1"/>
</dbReference>
<dbReference type="EMBL" id="BPVZ01000004">
    <property type="protein sequence ID" value="GKU90905.1"/>
    <property type="molecule type" value="Genomic_DNA"/>
</dbReference>
<feature type="region of interest" description="Disordered" evidence="2">
    <location>
        <begin position="1412"/>
        <end position="1453"/>
    </location>
</feature>
<dbReference type="Pfam" id="PF03372">
    <property type="entry name" value="Exo_endo_phos"/>
    <property type="match status" value="1"/>
</dbReference>
<evidence type="ECO:0000256" key="2">
    <source>
        <dbReference type="SAM" id="MobiDB-lite"/>
    </source>
</evidence>
<dbReference type="Gene3D" id="3.60.10.10">
    <property type="entry name" value="Endonuclease/exonuclease/phosphatase"/>
    <property type="match status" value="1"/>
</dbReference>
<dbReference type="InterPro" id="IPR036691">
    <property type="entry name" value="Endo/exonu/phosph_ase_sf"/>
</dbReference>
<dbReference type="SUPFAM" id="SSF56219">
    <property type="entry name" value="DNase I-like"/>
    <property type="match status" value="1"/>
</dbReference>
<evidence type="ECO:0000313" key="5">
    <source>
        <dbReference type="Proteomes" id="UP001054252"/>
    </source>
</evidence>
<keyword evidence="5" id="KW-1185">Reference proteome</keyword>
<dbReference type="GO" id="GO:0003676">
    <property type="term" value="F:nucleic acid binding"/>
    <property type="evidence" value="ECO:0007669"/>
    <property type="project" value="InterPro"/>
</dbReference>